<sequence>MSLIEIIISIFILLGGFFMLLGAFAINRLPDTFTRINAATKGATLGVIGVMIGVFLFFLYVDDIVSGKVLLTIGFVFLTSPASGFIMARAAYHVGVPLWEKSTHNDLKIDLEKKKQEG</sequence>
<organism evidence="5 6">
    <name type="scientific">Aquibacillus koreensis</name>
    <dbReference type="NCBI Taxonomy" id="279446"/>
    <lineage>
        <taxon>Bacteria</taxon>
        <taxon>Bacillati</taxon>
        <taxon>Bacillota</taxon>
        <taxon>Bacilli</taxon>
        <taxon>Bacillales</taxon>
        <taxon>Bacillaceae</taxon>
        <taxon>Aquibacillus</taxon>
    </lineage>
</organism>
<feature type="transmembrane region" description="Helical" evidence="4">
    <location>
        <begin position="38"/>
        <end position="61"/>
    </location>
</feature>
<evidence type="ECO:0000313" key="5">
    <source>
        <dbReference type="EMBL" id="MDC3420855.1"/>
    </source>
</evidence>
<keyword evidence="4" id="KW-1133">Transmembrane helix</keyword>
<keyword evidence="3" id="KW-0813">Transport</keyword>
<comment type="caution">
    <text evidence="5">The sequence shown here is derived from an EMBL/GenBank/DDBJ whole genome shotgun (WGS) entry which is preliminary data.</text>
</comment>
<gene>
    <name evidence="5" type="primary">mnhG</name>
    <name evidence="5" type="ORF">NC661_10785</name>
</gene>
<dbReference type="GO" id="GO:0016020">
    <property type="term" value="C:membrane"/>
    <property type="evidence" value="ECO:0007669"/>
    <property type="project" value="UniProtKB-SubCell"/>
</dbReference>
<accession>A0A9X3WLE0</accession>
<dbReference type="AlphaFoldDB" id="A0A9X3WLE0"/>
<dbReference type="EMBL" id="JAMQJZ010000007">
    <property type="protein sequence ID" value="MDC3420855.1"/>
    <property type="molecule type" value="Genomic_DNA"/>
</dbReference>
<comment type="similarity">
    <text evidence="2">Belongs to the CPA3 antiporters (TC 2.A.63) subunit G family.</text>
</comment>
<keyword evidence="6" id="KW-1185">Reference proteome</keyword>
<name>A0A9X3WLE0_9BACI</name>
<keyword evidence="3" id="KW-0050">Antiport</keyword>
<keyword evidence="4" id="KW-0472">Membrane</keyword>
<dbReference type="GO" id="GO:0015385">
    <property type="term" value="F:sodium:proton antiporter activity"/>
    <property type="evidence" value="ECO:0007669"/>
    <property type="project" value="TreeGrafter"/>
</dbReference>
<evidence type="ECO:0000256" key="4">
    <source>
        <dbReference type="SAM" id="Phobius"/>
    </source>
</evidence>
<evidence type="ECO:0000313" key="6">
    <source>
        <dbReference type="Proteomes" id="UP001145072"/>
    </source>
</evidence>
<proteinExistence type="inferred from homology"/>
<comment type="subcellular location">
    <subcellularLocation>
        <location evidence="1">Membrane</location>
        <topology evidence="1">Multi-pass membrane protein</topology>
    </subcellularLocation>
</comment>
<dbReference type="InterPro" id="IPR005133">
    <property type="entry name" value="PhaG_MnhG_YufB"/>
</dbReference>
<evidence type="ECO:0000256" key="2">
    <source>
        <dbReference type="ARBA" id="ARBA00008404"/>
    </source>
</evidence>
<dbReference type="NCBIfam" id="TIGR01300">
    <property type="entry name" value="CPA3_mnhG_phaG"/>
    <property type="match status" value="1"/>
</dbReference>
<evidence type="ECO:0000256" key="1">
    <source>
        <dbReference type="ARBA" id="ARBA00004141"/>
    </source>
</evidence>
<dbReference type="Pfam" id="PF03334">
    <property type="entry name" value="PhaG_MnhG_YufB"/>
    <property type="match status" value="1"/>
</dbReference>
<evidence type="ECO:0000256" key="3">
    <source>
        <dbReference type="ARBA" id="ARBA00022449"/>
    </source>
</evidence>
<feature type="transmembrane region" description="Helical" evidence="4">
    <location>
        <begin position="73"/>
        <end position="92"/>
    </location>
</feature>
<dbReference type="Proteomes" id="UP001145072">
    <property type="component" value="Unassembled WGS sequence"/>
</dbReference>
<dbReference type="NCBIfam" id="NF009314">
    <property type="entry name" value="PRK12674.1-2"/>
    <property type="match status" value="1"/>
</dbReference>
<keyword evidence="4" id="KW-0812">Transmembrane</keyword>
<dbReference type="PANTHER" id="PTHR34703:SF1">
    <property type="entry name" value="ANTIPORTER SUBUNIT MNHG2-RELATED"/>
    <property type="match status" value="1"/>
</dbReference>
<reference evidence="5" key="1">
    <citation type="submission" date="2022-06" db="EMBL/GenBank/DDBJ databases">
        <title>Aquibacillus sp. a new bacterium isolated from soil saline samples.</title>
        <authorList>
            <person name="Galisteo C."/>
            <person name="De La Haba R."/>
            <person name="Sanchez-Porro C."/>
            <person name="Ventosa A."/>
        </authorList>
    </citation>
    <scope>NUCLEOTIDE SEQUENCE</scope>
    <source>
        <strain evidence="5">JCM 12387</strain>
    </source>
</reference>
<protein>
    <submittedName>
        <fullName evidence="5">Monovalent cation/H(+) antiporter subunit G</fullName>
    </submittedName>
</protein>
<feature type="transmembrane region" description="Helical" evidence="4">
    <location>
        <begin position="6"/>
        <end position="26"/>
    </location>
</feature>
<dbReference type="PANTHER" id="PTHR34703">
    <property type="entry name" value="ANTIPORTER SUBUNIT MNHG2-RELATED"/>
    <property type="match status" value="1"/>
</dbReference>